<feature type="signal peptide" evidence="4">
    <location>
        <begin position="1"/>
        <end position="21"/>
    </location>
</feature>
<evidence type="ECO:0000256" key="1">
    <source>
        <dbReference type="ARBA" id="ARBA00004442"/>
    </source>
</evidence>
<dbReference type="RefSeq" id="WP_113648822.1">
    <property type="nucleotide sequence ID" value="NZ_QMHN01000006.1"/>
</dbReference>
<dbReference type="AlphaFoldDB" id="A0A3S3QEF4"/>
<protein>
    <submittedName>
        <fullName evidence="6">SusC/RagA family TonB-linked outer membrane protein</fullName>
    </submittedName>
</protein>
<evidence type="ECO:0000313" key="6">
    <source>
        <dbReference type="EMBL" id="RWU05076.1"/>
    </source>
</evidence>
<feature type="domain" description="TonB-dependent receptor plug" evidence="5">
    <location>
        <begin position="71"/>
        <end position="199"/>
    </location>
</feature>
<evidence type="ECO:0000313" key="7">
    <source>
        <dbReference type="Proteomes" id="UP000284120"/>
    </source>
</evidence>
<dbReference type="Gene3D" id="2.40.170.20">
    <property type="entry name" value="TonB-dependent receptor, beta-barrel domain"/>
    <property type="match status" value="1"/>
</dbReference>
<sequence>MKNYFACFTFLLFINACLSEAVTASVSLKNITIAAPYQEVDSAKSKKDKPNENTKVIDSVVLRNYVSKKIVDSINVKKAALYPFNSLQQALKASVSGVFVQEPNGEPGTSEQGMLIRGISRPFFTKSDVTLAQPAIFINGIPLMQDNTFSGKIQKYDFSPLGSATNLLSTIDLDNVASIHVVKGLDAAAIYGPRAANGAILITTKNAHEGKREISFNSAYGFVDKDMVTTTNGVDESNFRKIFYDKFATAQESSNVPGFLSDVSNENYYGASNWTDLYYKRAPIYTINGSITGGTSRSNFRFYGANSSSAGNADDTKLDKYVASFFINMLPLKWLTVSSMVNATKLTRDRNRNLRDRFAEMQYVPDLSSPIAPNKTVYSNLLDQYENRSFDNNSNNVIQGSFSLNAKVKKFDLLSRISFDYNENMRDVFYNSQLLDGNNYVSNYFGYNQRLNIDNVLSYSYTLDRRNDFNFLVGHTFTNDISKYNYGQGYKGPSDYVRINSVVGNSESADYLKSLFLIVNRFTDKQKINLSSLYGKVEYSYHKEFFLNAVLRTDGASNMQPTNRWFFSPIISAQWNLERIIAKYNLPVSRLKVNASWGRLGTLYTSDRYAAGPQYTSDIGWSANPSMSSYNGFGTITRPYSLGWVGYDIPWAYVQETSIGLEVGMLKDRLQAKIDLYSKNNKRMLMDVPTNAEYGYANTSQPGMDVNNRGVELALQAAILAPKNGGITWNLNFNVAYNTNKLNALPGGLNEITVGNQKLVVGKPIDRFWVLQSAGVYQRDIDVPVNPTNYQILNYKGLPLLAGDPKWKDLNGDYIINENDKVELGNFIPRITGNVGTDLTYKGFTLDVNFAFVGKRNILNQAAANRLDFAARAGNNDINSINEITFWQKGLDMANYPVYNPWSAVQAYRTDQDIFIENGAYLKLRSISLGYDITRAGFFKKQKNNFRRLYLYATALNVFTITPYTGGDPELVNYTGVDTGYGMSIPKTYSLGIKLDL</sequence>
<dbReference type="OrthoDB" id="9768177at2"/>
<comment type="subcellular location">
    <subcellularLocation>
        <location evidence="1">Cell outer membrane</location>
    </subcellularLocation>
</comment>
<keyword evidence="7" id="KW-1185">Reference proteome</keyword>
<evidence type="ECO:0000256" key="4">
    <source>
        <dbReference type="SAM" id="SignalP"/>
    </source>
</evidence>
<name>A0A3S3QEF4_9SPHI</name>
<comment type="caution">
    <text evidence="6">The sequence shown here is derived from an EMBL/GenBank/DDBJ whole genome shotgun (WGS) entry which is preliminary data.</text>
</comment>
<proteinExistence type="predicted"/>
<dbReference type="GO" id="GO:0009279">
    <property type="term" value="C:cell outer membrane"/>
    <property type="evidence" value="ECO:0007669"/>
    <property type="project" value="UniProtKB-SubCell"/>
</dbReference>
<keyword evidence="2" id="KW-0472">Membrane</keyword>
<keyword evidence="3" id="KW-0998">Cell outer membrane</keyword>
<evidence type="ECO:0000256" key="3">
    <source>
        <dbReference type="ARBA" id="ARBA00023237"/>
    </source>
</evidence>
<keyword evidence="4" id="KW-0732">Signal</keyword>
<dbReference type="SUPFAM" id="SSF56935">
    <property type="entry name" value="Porins"/>
    <property type="match status" value="1"/>
</dbReference>
<organism evidence="6 7">
    <name type="scientific">Pedobacter chitinilyticus</name>
    <dbReference type="NCBI Taxonomy" id="2233776"/>
    <lineage>
        <taxon>Bacteria</taxon>
        <taxon>Pseudomonadati</taxon>
        <taxon>Bacteroidota</taxon>
        <taxon>Sphingobacteriia</taxon>
        <taxon>Sphingobacteriales</taxon>
        <taxon>Sphingobacteriaceae</taxon>
        <taxon>Pedobacter</taxon>
    </lineage>
</organism>
<dbReference type="NCBIfam" id="TIGR04056">
    <property type="entry name" value="OMP_RagA_SusC"/>
    <property type="match status" value="1"/>
</dbReference>
<reference evidence="6 7" key="1">
    <citation type="submission" date="2018-06" db="EMBL/GenBank/DDBJ databases">
        <title>Pedobacter endophyticus sp. nov., an endophytic bacterium isolated from a leaf of Triticum aestivum.</title>
        <authorList>
            <person name="Zhang L."/>
        </authorList>
    </citation>
    <scope>NUCLEOTIDE SEQUENCE [LARGE SCALE GENOMIC DNA]</scope>
    <source>
        <strain evidence="6 7">CM134L-2</strain>
    </source>
</reference>
<dbReference type="InterPro" id="IPR037066">
    <property type="entry name" value="Plug_dom_sf"/>
</dbReference>
<accession>A0A3S3QEF4</accession>
<dbReference type="Proteomes" id="UP000284120">
    <property type="component" value="Unassembled WGS sequence"/>
</dbReference>
<dbReference type="InterPro" id="IPR023996">
    <property type="entry name" value="TonB-dep_OMP_SusC/RagA"/>
</dbReference>
<dbReference type="EMBL" id="SAYW01000006">
    <property type="protein sequence ID" value="RWU05076.1"/>
    <property type="molecule type" value="Genomic_DNA"/>
</dbReference>
<gene>
    <name evidence="6" type="ORF">DPV69_18110</name>
</gene>
<feature type="chain" id="PRO_5018534497" evidence="4">
    <location>
        <begin position="22"/>
        <end position="997"/>
    </location>
</feature>
<dbReference type="Pfam" id="PF07715">
    <property type="entry name" value="Plug"/>
    <property type="match status" value="1"/>
</dbReference>
<dbReference type="Gene3D" id="2.170.130.10">
    <property type="entry name" value="TonB-dependent receptor, plug domain"/>
    <property type="match status" value="1"/>
</dbReference>
<dbReference type="InterPro" id="IPR012910">
    <property type="entry name" value="Plug_dom"/>
</dbReference>
<dbReference type="InterPro" id="IPR036942">
    <property type="entry name" value="Beta-barrel_TonB_sf"/>
</dbReference>
<evidence type="ECO:0000259" key="5">
    <source>
        <dbReference type="Pfam" id="PF07715"/>
    </source>
</evidence>
<evidence type="ECO:0000256" key="2">
    <source>
        <dbReference type="ARBA" id="ARBA00023136"/>
    </source>
</evidence>